<feature type="compositionally biased region" description="Basic and acidic residues" evidence="1">
    <location>
        <begin position="263"/>
        <end position="281"/>
    </location>
</feature>
<protein>
    <recommendedName>
        <fullName evidence="4">Integrase catalytic domain-containing protein</fullName>
    </recommendedName>
</protein>
<evidence type="ECO:0000313" key="3">
    <source>
        <dbReference type="Proteomes" id="UP001177670"/>
    </source>
</evidence>
<gene>
    <name evidence="2" type="ORF">K0M31_012144</name>
</gene>
<reference evidence="2" key="1">
    <citation type="submission" date="2021-10" db="EMBL/GenBank/DDBJ databases">
        <title>Melipona bicolor Genome sequencing and assembly.</title>
        <authorList>
            <person name="Araujo N.S."/>
            <person name="Arias M.C."/>
        </authorList>
    </citation>
    <scope>NUCLEOTIDE SEQUENCE</scope>
    <source>
        <strain evidence="2">USP_2M_L1-L4_2017</strain>
        <tissue evidence="2">Whole body</tissue>
    </source>
</reference>
<proteinExistence type="predicted"/>
<dbReference type="PANTHER" id="PTHR42648">
    <property type="entry name" value="TRANSPOSASE, PUTATIVE-RELATED"/>
    <property type="match status" value="1"/>
</dbReference>
<evidence type="ECO:0000313" key="2">
    <source>
        <dbReference type="EMBL" id="KAK1134373.1"/>
    </source>
</evidence>
<feature type="region of interest" description="Disordered" evidence="1">
    <location>
        <begin position="331"/>
        <end position="354"/>
    </location>
</feature>
<dbReference type="AlphaFoldDB" id="A0AA40GAX7"/>
<dbReference type="InterPro" id="IPR039537">
    <property type="entry name" value="Retrotran_Ty1/copia-like"/>
</dbReference>
<dbReference type="PANTHER" id="PTHR42648:SF28">
    <property type="entry name" value="TRANSPOSON-ENCODED PROTEIN WITH RIBONUCLEASE H-LIKE AND RETROVIRUS ZINC FINGER-LIKE DOMAINS"/>
    <property type="match status" value="1"/>
</dbReference>
<dbReference type="Proteomes" id="UP001177670">
    <property type="component" value="Unassembled WGS sequence"/>
</dbReference>
<keyword evidence="3" id="KW-1185">Reference proteome</keyword>
<comment type="caution">
    <text evidence="2">The sequence shown here is derived from an EMBL/GenBank/DDBJ whole genome shotgun (WGS) entry which is preliminary data.</text>
</comment>
<name>A0AA40GAX7_9HYME</name>
<evidence type="ECO:0000256" key="1">
    <source>
        <dbReference type="SAM" id="MobiDB-lite"/>
    </source>
</evidence>
<dbReference type="EMBL" id="JAHYIQ010000003">
    <property type="protein sequence ID" value="KAK1134373.1"/>
    <property type="molecule type" value="Genomic_DNA"/>
</dbReference>
<feature type="region of interest" description="Disordered" evidence="1">
    <location>
        <begin position="263"/>
        <end position="292"/>
    </location>
</feature>
<organism evidence="2 3">
    <name type="scientific">Melipona bicolor</name>
    <dbReference type="NCBI Taxonomy" id="60889"/>
    <lineage>
        <taxon>Eukaryota</taxon>
        <taxon>Metazoa</taxon>
        <taxon>Ecdysozoa</taxon>
        <taxon>Arthropoda</taxon>
        <taxon>Hexapoda</taxon>
        <taxon>Insecta</taxon>
        <taxon>Pterygota</taxon>
        <taxon>Neoptera</taxon>
        <taxon>Endopterygota</taxon>
        <taxon>Hymenoptera</taxon>
        <taxon>Apocrita</taxon>
        <taxon>Aculeata</taxon>
        <taxon>Apoidea</taxon>
        <taxon>Anthophila</taxon>
        <taxon>Apidae</taxon>
        <taxon>Melipona</taxon>
    </lineage>
</organism>
<accession>A0AA40GAX7</accession>
<evidence type="ECO:0008006" key="4">
    <source>
        <dbReference type="Google" id="ProtNLM"/>
    </source>
</evidence>
<sequence length="354" mass="41643">MSPNIEWMNNIRDCQTEINLAECGKSMKSVAMANINIVTESIEVLFKNRKADIIGSDEEIIAQAHEINCIYILRTRLIRDCRMSTERKLIKDPDSKLLWHRRLGHMCVMPTSTLGGGRYMLVIVNDYSRYTSVFIMKTKDEAYNYFLEYMAKNENKLEKKIKIVSPRVLYTSVRFPIIAKAMVWQKELTALSWYAQCWPMYSSRSVFEWRLQSRPRTSRTRRSQKQILYTPIEKWEGYKLDVRYMKELEPNIALESLNCDNCTDGKQETAETNDEKDKETETPDVENTNELRGDQCSVQRISEPKGIEKYFLSGRKQKTVKGNVNRLILKYDARRNLKQKGTKRTRHTHSHRPR</sequence>
<feature type="compositionally biased region" description="Basic residues" evidence="1">
    <location>
        <begin position="336"/>
        <end position="354"/>
    </location>
</feature>